<feature type="transmembrane region" description="Helical" evidence="1">
    <location>
        <begin position="12"/>
        <end position="32"/>
    </location>
</feature>
<protein>
    <submittedName>
        <fullName evidence="3">DMT family transporter</fullName>
    </submittedName>
</protein>
<feature type="transmembrane region" description="Helical" evidence="1">
    <location>
        <begin position="218"/>
        <end position="238"/>
    </location>
</feature>
<feature type="transmembrane region" description="Helical" evidence="1">
    <location>
        <begin position="147"/>
        <end position="164"/>
    </location>
</feature>
<dbReference type="PANTHER" id="PTHR22911:SF79">
    <property type="entry name" value="MOBA-LIKE NTP TRANSFERASE DOMAIN-CONTAINING PROTEIN"/>
    <property type="match status" value="1"/>
</dbReference>
<evidence type="ECO:0000256" key="1">
    <source>
        <dbReference type="SAM" id="Phobius"/>
    </source>
</evidence>
<dbReference type="SUPFAM" id="SSF103481">
    <property type="entry name" value="Multidrug resistance efflux transporter EmrE"/>
    <property type="match status" value="2"/>
</dbReference>
<dbReference type="InterPro" id="IPR000620">
    <property type="entry name" value="EamA_dom"/>
</dbReference>
<feature type="domain" description="EamA" evidence="2">
    <location>
        <begin position="148"/>
        <end position="290"/>
    </location>
</feature>
<evidence type="ECO:0000313" key="4">
    <source>
        <dbReference type="Proteomes" id="UP000613768"/>
    </source>
</evidence>
<dbReference type="Proteomes" id="UP000613768">
    <property type="component" value="Unassembled WGS sequence"/>
</dbReference>
<proteinExistence type="predicted"/>
<dbReference type="Pfam" id="PF00892">
    <property type="entry name" value="EamA"/>
    <property type="match status" value="2"/>
</dbReference>
<feature type="domain" description="EamA" evidence="2">
    <location>
        <begin position="10"/>
        <end position="139"/>
    </location>
</feature>
<dbReference type="EMBL" id="JACYTR010000136">
    <property type="protein sequence ID" value="MBD8528341.1"/>
    <property type="molecule type" value="Genomic_DNA"/>
</dbReference>
<dbReference type="GO" id="GO:0016020">
    <property type="term" value="C:membrane"/>
    <property type="evidence" value="ECO:0007669"/>
    <property type="project" value="InterPro"/>
</dbReference>
<dbReference type="AlphaFoldDB" id="A0AAW3ZWF7"/>
<feature type="transmembrane region" description="Helical" evidence="1">
    <location>
        <begin position="68"/>
        <end position="88"/>
    </location>
</feature>
<feature type="transmembrane region" description="Helical" evidence="1">
    <location>
        <begin position="38"/>
        <end position="56"/>
    </location>
</feature>
<sequence length="316" mass="33925">MPAPPAPRSAYLQIHLCVVLWGFTAILGKLIVLAALPLVWWRMLIVTLVLLCIPRVRRALTELDARSLLAFAGVGALVALHWLTFYASIKLSNASIAATCIALGPVFLSVLEPAMHRRMPDWRDLAIGIGVVPGVALVVGATPGDMWFGMLIGVLSAFLVAVFGSLNKHLVHRTDALTVTALELGAGVLCLTLISPWVDLLIPGQGGTPWTLPSPADWAWLLTLALACTLFPFALSLHALRHLSAFSAQLAVNLEPIYAMLLAGILFSEQQQLTQSFYLGAAIVIAGVFLHPLLHRTGKRAETSNVGVAESKSVER</sequence>
<dbReference type="InterPro" id="IPR037185">
    <property type="entry name" value="EmrE-like"/>
</dbReference>
<keyword evidence="1" id="KW-0812">Transmembrane</keyword>
<feature type="transmembrane region" description="Helical" evidence="1">
    <location>
        <begin position="176"/>
        <end position="198"/>
    </location>
</feature>
<keyword evidence="1" id="KW-1133">Transmembrane helix</keyword>
<reference evidence="3 4" key="1">
    <citation type="submission" date="2020-09" db="EMBL/GenBank/DDBJ databases">
        <title>Pseudoxanthomonas sp. CAU 1598 isolated from sand of Yaerae Beach.</title>
        <authorList>
            <person name="Kim W."/>
        </authorList>
    </citation>
    <scope>NUCLEOTIDE SEQUENCE [LARGE SCALE GENOMIC DNA]</scope>
    <source>
        <strain evidence="3 4">CAU 1598</strain>
    </source>
</reference>
<organism evidence="3 4">
    <name type="scientific">Pseudomarimonas arenosa</name>
    <dbReference type="NCBI Taxonomy" id="2774145"/>
    <lineage>
        <taxon>Bacteria</taxon>
        <taxon>Pseudomonadati</taxon>
        <taxon>Pseudomonadota</taxon>
        <taxon>Gammaproteobacteria</taxon>
        <taxon>Lysobacterales</taxon>
        <taxon>Lysobacteraceae</taxon>
        <taxon>Pseudomarimonas</taxon>
    </lineage>
</organism>
<feature type="transmembrane region" description="Helical" evidence="1">
    <location>
        <begin position="123"/>
        <end position="141"/>
    </location>
</feature>
<gene>
    <name evidence="3" type="ORF">IFO71_21560</name>
</gene>
<keyword evidence="4" id="KW-1185">Reference proteome</keyword>
<feature type="transmembrane region" description="Helical" evidence="1">
    <location>
        <begin position="94"/>
        <end position="111"/>
    </location>
</feature>
<evidence type="ECO:0000259" key="2">
    <source>
        <dbReference type="Pfam" id="PF00892"/>
    </source>
</evidence>
<feature type="transmembrane region" description="Helical" evidence="1">
    <location>
        <begin position="273"/>
        <end position="294"/>
    </location>
</feature>
<evidence type="ECO:0000313" key="3">
    <source>
        <dbReference type="EMBL" id="MBD8528341.1"/>
    </source>
</evidence>
<feature type="transmembrane region" description="Helical" evidence="1">
    <location>
        <begin position="250"/>
        <end position="267"/>
    </location>
</feature>
<keyword evidence="1" id="KW-0472">Membrane</keyword>
<accession>A0AAW3ZWF7</accession>
<dbReference type="PANTHER" id="PTHR22911">
    <property type="entry name" value="ACYL-MALONYL CONDENSING ENZYME-RELATED"/>
    <property type="match status" value="1"/>
</dbReference>
<comment type="caution">
    <text evidence="3">The sequence shown here is derived from an EMBL/GenBank/DDBJ whole genome shotgun (WGS) entry which is preliminary data.</text>
</comment>
<name>A0AAW3ZWF7_9GAMM</name>
<dbReference type="RefSeq" id="WP_192031755.1">
    <property type="nucleotide sequence ID" value="NZ_JACYTR010000136.1"/>
</dbReference>